<reference evidence="1 2" key="1">
    <citation type="submission" date="2020-01" db="EMBL/GenBank/DDBJ databases">
        <authorList>
            <person name="Kim M.K."/>
        </authorList>
    </citation>
    <scope>NUCLEOTIDE SEQUENCE [LARGE SCALE GENOMIC DNA]</scope>
    <source>
        <strain evidence="1 2">172606-1</strain>
    </source>
</reference>
<accession>A0A6C0GLR5</accession>
<name>A0A6C0GLR5_9BACT</name>
<keyword evidence="2" id="KW-1185">Reference proteome</keyword>
<dbReference type="KEGG" id="rhoz:GXP67_21140"/>
<organism evidence="1 2">
    <name type="scientific">Rhodocytophaga rosea</name>
    <dbReference type="NCBI Taxonomy" id="2704465"/>
    <lineage>
        <taxon>Bacteria</taxon>
        <taxon>Pseudomonadati</taxon>
        <taxon>Bacteroidota</taxon>
        <taxon>Cytophagia</taxon>
        <taxon>Cytophagales</taxon>
        <taxon>Rhodocytophagaceae</taxon>
        <taxon>Rhodocytophaga</taxon>
    </lineage>
</organism>
<dbReference type="RefSeq" id="WP_162444971.1">
    <property type="nucleotide sequence ID" value="NZ_CP048222.1"/>
</dbReference>
<proteinExistence type="predicted"/>
<dbReference type="EMBL" id="CP048222">
    <property type="protein sequence ID" value="QHT68976.1"/>
    <property type="molecule type" value="Genomic_DNA"/>
</dbReference>
<dbReference type="AlphaFoldDB" id="A0A6C0GLR5"/>
<dbReference type="Proteomes" id="UP000480178">
    <property type="component" value="Chromosome"/>
</dbReference>
<gene>
    <name evidence="1" type="ORF">GXP67_21140</name>
</gene>
<evidence type="ECO:0000313" key="2">
    <source>
        <dbReference type="Proteomes" id="UP000480178"/>
    </source>
</evidence>
<evidence type="ECO:0000313" key="1">
    <source>
        <dbReference type="EMBL" id="QHT68976.1"/>
    </source>
</evidence>
<sequence>MSEKNHLHLVKEFLEQEKDLRLQQSLSIGIRNFALILKSKSKDSMQGIRIYLLEMMQQNPGNKDIVAMCKQMIAMVDEKIRKLE</sequence>
<protein>
    <submittedName>
        <fullName evidence="1">Uncharacterized protein</fullName>
    </submittedName>
</protein>